<feature type="domain" description="Sialidase N-terminal" evidence="6">
    <location>
        <begin position="34"/>
        <end position="147"/>
    </location>
</feature>
<dbReference type="InterPro" id="IPR026856">
    <property type="entry name" value="Sialidase_fam"/>
</dbReference>
<dbReference type="Proteomes" id="UP001596106">
    <property type="component" value="Unassembled WGS sequence"/>
</dbReference>
<dbReference type="InterPro" id="IPR011040">
    <property type="entry name" value="Sialidase"/>
</dbReference>
<dbReference type="GO" id="GO:0004308">
    <property type="term" value="F:exo-alpha-sialidase activity"/>
    <property type="evidence" value="ECO:0007669"/>
    <property type="project" value="UniProtKB-EC"/>
</dbReference>
<dbReference type="Pfam" id="PF13859">
    <property type="entry name" value="BNR_3"/>
    <property type="match status" value="1"/>
</dbReference>
<dbReference type="EMBL" id="JBHSMA010000003">
    <property type="protein sequence ID" value="MFC5410365.1"/>
    <property type="molecule type" value="Genomic_DNA"/>
</dbReference>
<organism evidence="7 8">
    <name type="scientific">Larkinella bovis</name>
    <dbReference type="NCBI Taxonomy" id="683041"/>
    <lineage>
        <taxon>Bacteria</taxon>
        <taxon>Pseudomonadati</taxon>
        <taxon>Bacteroidota</taxon>
        <taxon>Cytophagia</taxon>
        <taxon>Cytophagales</taxon>
        <taxon>Spirosomataceae</taxon>
        <taxon>Larkinella</taxon>
    </lineage>
</organism>
<dbReference type="PANTHER" id="PTHR10628:SF30">
    <property type="entry name" value="EXO-ALPHA-SIALIDASE"/>
    <property type="match status" value="1"/>
</dbReference>
<keyword evidence="8" id="KW-1185">Reference proteome</keyword>
<keyword evidence="7" id="KW-0326">Glycosidase</keyword>
<feature type="chain" id="PRO_5046713839" description="exo-alpha-sialidase" evidence="4">
    <location>
        <begin position="22"/>
        <end position="526"/>
    </location>
</feature>
<dbReference type="CDD" id="cd15482">
    <property type="entry name" value="Sialidase_non-viral"/>
    <property type="match status" value="1"/>
</dbReference>
<evidence type="ECO:0000259" key="6">
    <source>
        <dbReference type="Pfam" id="PF14873"/>
    </source>
</evidence>
<evidence type="ECO:0000256" key="3">
    <source>
        <dbReference type="ARBA" id="ARBA00012733"/>
    </source>
</evidence>
<dbReference type="Pfam" id="PF14873">
    <property type="entry name" value="BNR_assoc_N"/>
    <property type="match status" value="1"/>
</dbReference>
<accession>A0ABW0IA08</accession>
<dbReference type="SUPFAM" id="SSF50939">
    <property type="entry name" value="Sialidases"/>
    <property type="match status" value="1"/>
</dbReference>
<keyword evidence="7" id="KW-0378">Hydrolase</keyword>
<name>A0ABW0IA08_9BACT</name>
<reference evidence="8" key="1">
    <citation type="journal article" date="2019" name="Int. J. Syst. Evol. Microbiol.">
        <title>The Global Catalogue of Microorganisms (GCM) 10K type strain sequencing project: providing services to taxonomists for standard genome sequencing and annotation.</title>
        <authorList>
            <consortium name="The Broad Institute Genomics Platform"/>
            <consortium name="The Broad Institute Genome Sequencing Center for Infectious Disease"/>
            <person name="Wu L."/>
            <person name="Ma J."/>
        </authorList>
    </citation>
    <scope>NUCLEOTIDE SEQUENCE [LARGE SCALE GENOMIC DNA]</scope>
    <source>
        <strain evidence="8">CCUG 55250</strain>
    </source>
</reference>
<dbReference type="RefSeq" id="WP_379845767.1">
    <property type="nucleotide sequence ID" value="NZ_JBHSMA010000003.1"/>
</dbReference>
<dbReference type="InterPro" id="IPR036278">
    <property type="entry name" value="Sialidase_sf"/>
</dbReference>
<protein>
    <recommendedName>
        <fullName evidence="3">exo-alpha-sialidase</fullName>
        <ecNumber evidence="3">3.2.1.18</ecNumber>
    </recommendedName>
</protein>
<proteinExistence type="inferred from homology"/>
<evidence type="ECO:0000313" key="8">
    <source>
        <dbReference type="Proteomes" id="UP001596106"/>
    </source>
</evidence>
<dbReference type="InterPro" id="IPR029456">
    <property type="entry name" value="Sialidase_N"/>
</dbReference>
<evidence type="ECO:0000256" key="2">
    <source>
        <dbReference type="ARBA" id="ARBA00009348"/>
    </source>
</evidence>
<gene>
    <name evidence="7" type="ORF">ACFPMF_13650</name>
</gene>
<evidence type="ECO:0000256" key="4">
    <source>
        <dbReference type="SAM" id="SignalP"/>
    </source>
</evidence>
<feature type="signal peptide" evidence="4">
    <location>
        <begin position="1"/>
        <end position="21"/>
    </location>
</feature>
<dbReference type="EC" id="3.2.1.18" evidence="3"/>
<comment type="caution">
    <text evidence="7">The sequence shown here is derived from an EMBL/GenBank/DDBJ whole genome shotgun (WGS) entry which is preliminary data.</text>
</comment>
<sequence length="526" mass="58221">MKKWYLIARLCLIGCTGWSAAASAASPKNEKPLVWVHSPDVPLLKRQNQNPLLCLRVYISEGAARPALVSIQTRLNTAAVQQIDHLVLYQKLSEPHPDTTEIRTTFQPKAGEVSLPVDFSLKQGWNYIWLGAVLKPNADLDSRPSVELLGFTDRQNVVYTPSKKTGIPEKRIGIRVRKPGDDGVHTYRIPGIVRTAKGTLIAVYDNRYHSSKDLPGNIDIGMSRSTDGGKTWEPMKVIMDMGAPHENNGVGDPTVLVDPATGKIWVAAVWSKGNRAIAGSEPGLSPDVSGQFVLASSDDDGITWSPIQNITAQVKNPKWHIYFNGPGSGIAMKDGTLVFPSQYWDENTKPGIPHSAIIYSKDHGKTWHSGTGARRNTTESQVVETTPGTLMLNMRDNRGFYRAVATTRDLGKTWQEHPTSYHALQDPICMASLIKARVRVKGQQQDVLFFSNVNTSSIEDARKNTTIKASLDLGETWLPANEVLLDERYGYGYSSLVQLDEQTIGILYEGNRELIFLRIPVKDIIK</sequence>
<evidence type="ECO:0000256" key="1">
    <source>
        <dbReference type="ARBA" id="ARBA00000427"/>
    </source>
</evidence>
<evidence type="ECO:0000313" key="7">
    <source>
        <dbReference type="EMBL" id="MFC5410365.1"/>
    </source>
</evidence>
<dbReference type="PANTHER" id="PTHR10628">
    <property type="entry name" value="SIALIDASE"/>
    <property type="match status" value="1"/>
</dbReference>
<comment type="catalytic activity">
    <reaction evidence="1">
        <text>Hydrolysis of alpha-(2-&gt;3)-, alpha-(2-&gt;6)-, alpha-(2-&gt;8)- glycosidic linkages of terminal sialic acid residues in oligosaccharides, glycoproteins, glycolipids, colominic acid and synthetic substrates.</text>
        <dbReference type="EC" id="3.2.1.18"/>
    </reaction>
</comment>
<keyword evidence="4" id="KW-0732">Signal</keyword>
<feature type="domain" description="Sialidase" evidence="5">
    <location>
        <begin position="190"/>
        <end position="464"/>
    </location>
</feature>
<comment type="similarity">
    <text evidence="2">Belongs to the glycosyl hydrolase 33 family.</text>
</comment>
<evidence type="ECO:0000259" key="5">
    <source>
        <dbReference type="Pfam" id="PF13859"/>
    </source>
</evidence>
<dbReference type="Gene3D" id="2.120.10.10">
    <property type="match status" value="1"/>
</dbReference>